<keyword evidence="4" id="KW-1185">Reference proteome</keyword>
<accession>A0A1S1PSB4</accession>
<protein>
    <submittedName>
        <fullName evidence="3">Uncharacterized protein</fullName>
    </submittedName>
</protein>
<evidence type="ECO:0000256" key="1">
    <source>
        <dbReference type="SAM" id="MobiDB-lite"/>
    </source>
</evidence>
<dbReference type="Proteomes" id="UP000179769">
    <property type="component" value="Unassembled WGS sequence"/>
</dbReference>
<reference evidence="4" key="1">
    <citation type="submission" date="2016-07" db="EMBL/GenBank/DDBJ databases">
        <title>Frankia sp. NRRL B-16219 Genome sequencing.</title>
        <authorList>
            <person name="Ghodhbane-Gtari F."/>
            <person name="Swanson E."/>
            <person name="Gueddou A."/>
            <person name="Louati M."/>
            <person name="Nouioui I."/>
            <person name="Hezbri K."/>
            <person name="Abebe-Akele F."/>
            <person name="Simpson S."/>
            <person name="Morris K."/>
            <person name="Thomas K."/>
            <person name="Gtari M."/>
            <person name="Tisa L.S."/>
        </authorList>
    </citation>
    <scope>NUCLEOTIDE SEQUENCE [LARGE SCALE GENOMIC DNA]</scope>
    <source>
        <strain evidence="4">NRRL B-16219</strain>
    </source>
</reference>
<evidence type="ECO:0000256" key="2">
    <source>
        <dbReference type="SAM" id="Phobius"/>
    </source>
</evidence>
<gene>
    <name evidence="3" type="ORF">BBK14_25065</name>
</gene>
<comment type="caution">
    <text evidence="3">The sequence shown here is derived from an EMBL/GenBank/DDBJ whole genome shotgun (WGS) entry which is preliminary data.</text>
</comment>
<dbReference type="RefSeq" id="WP_071065976.1">
    <property type="nucleotide sequence ID" value="NZ_MAXA01000243.1"/>
</dbReference>
<keyword evidence="2" id="KW-0812">Transmembrane</keyword>
<evidence type="ECO:0000313" key="3">
    <source>
        <dbReference type="EMBL" id="OHV22864.1"/>
    </source>
</evidence>
<keyword evidence="2" id="KW-0472">Membrane</keyword>
<name>A0A1S1PSB4_9ACTN</name>
<sequence>MTVTTATTTTTPASRSGNTAAGNAGDTAGPPPGTSRRRARAGRPRARGAGLLAAALLTLPLLTSCDAMDTMLGKAADGALDCTRYQEDAPKGGAPLLMLYLDVSDNSPENASRISEGLRPYFDAALREGQYIRLVASGGGDAGLTSSDCLDGGAVFRIDRNNDTREAKDRTAATDALTEEVDHIVQGEQVRPTGSVTGLLSGVNDEIATLRAAPGVEIGAVTVVVWSDLLGTGQASDCLNVDGKKASVQIAEAMVRRCFSPETQQLTPIANSKVRFIGVNEGAATRPQQDIARYLKGELCRRISSDCG</sequence>
<dbReference type="EMBL" id="MAXA01000243">
    <property type="protein sequence ID" value="OHV22864.1"/>
    <property type="molecule type" value="Genomic_DNA"/>
</dbReference>
<organism evidence="3 4">
    <name type="scientific">Parafrankia soli</name>
    <dbReference type="NCBI Taxonomy" id="2599596"/>
    <lineage>
        <taxon>Bacteria</taxon>
        <taxon>Bacillati</taxon>
        <taxon>Actinomycetota</taxon>
        <taxon>Actinomycetes</taxon>
        <taxon>Frankiales</taxon>
        <taxon>Frankiaceae</taxon>
        <taxon>Parafrankia</taxon>
    </lineage>
</organism>
<feature type="region of interest" description="Disordered" evidence="1">
    <location>
        <begin position="1"/>
        <end position="45"/>
    </location>
</feature>
<dbReference type="OrthoDB" id="3210509at2"/>
<feature type="transmembrane region" description="Helical" evidence="2">
    <location>
        <begin position="46"/>
        <end position="63"/>
    </location>
</feature>
<evidence type="ECO:0000313" key="4">
    <source>
        <dbReference type="Proteomes" id="UP000179769"/>
    </source>
</evidence>
<proteinExistence type="predicted"/>
<feature type="compositionally biased region" description="Basic residues" evidence="1">
    <location>
        <begin position="35"/>
        <end position="45"/>
    </location>
</feature>
<keyword evidence="2" id="KW-1133">Transmembrane helix</keyword>
<dbReference type="AlphaFoldDB" id="A0A1S1PSB4"/>
<feature type="compositionally biased region" description="Low complexity" evidence="1">
    <location>
        <begin position="1"/>
        <end position="28"/>
    </location>
</feature>